<dbReference type="GO" id="GO:0045900">
    <property type="term" value="P:negative regulation of translational elongation"/>
    <property type="evidence" value="ECO:0007669"/>
    <property type="project" value="TreeGrafter"/>
</dbReference>
<name>A0A8G2F7I1_DESNO</name>
<dbReference type="EMBL" id="FOTO01000023">
    <property type="protein sequence ID" value="SFM22610.1"/>
    <property type="molecule type" value="Genomic_DNA"/>
</dbReference>
<keyword evidence="7" id="KW-0687">Ribonucleoprotein</keyword>
<keyword evidence="1 4" id="KW-0810">Translation regulation</keyword>
<dbReference type="InterPro" id="IPR032528">
    <property type="entry name" value="Ribosom_S30AE_C"/>
</dbReference>
<accession>A0A8G2F7I1</accession>
<dbReference type="GO" id="GO:0022627">
    <property type="term" value="C:cytosolic small ribosomal subunit"/>
    <property type="evidence" value="ECO:0007669"/>
    <property type="project" value="TreeGrafter"/>
</dbReference>
<dbReference type="Gene3D" id="3.30.160.100">
    <property type="entry name" value="Ribosome hibernation promotion factor-like"/>
    <property type="match status" value="1"/>
</dbReference>
<dbReference type="Gene3D" id="3.30.505.50">
    <property type="entry name" value="Sigma 54 modulation/S30EA ribosomal protein, C-terminal domain"/>
    <property type="match status" value="1"/>
</dbReference>
<evidence type="ECO:0000313" key="8">
    <source>
        <dbReference type="Proteomes" id="UP000199581"/>
    </source>
</evidence>
<dbReference type="OrthoDB" id="9794975at2"/>
<feature type="region of interest" description="Disordered" evidence="5">
    <location>
        <begin position="90"/>
        <end position="130"/>
    </location>
</feature>
<keyword evidence="4" id="KW-0963">Cytoplasm</keyword>
<comment type="subunit">
    <text evidence="4">Interacts with 100S ribosomes.</text>
</comment>
<feature type="domain" description="Sigma 54 modulation/S30EA ribosomal protein C-terminal" evidence="6">
    <location>
        <begin position="121"/>
        <end position="175"/>
    </location>
</feature>
<dbReference type="InterPro" id="IPR050574">
    <property type="entry name" value="HPF/YfiA_ribosome-assoc"/>
</dbReference>
<evidence type="ECO:0000313" key="7">
    <source>
        <dbReference type="EMBL" id="SFM22610.1"/>
    </source>
</evidence>
<dbReference type="Proteomes" id="UP000199581">
    <property type="component" value="Unassembled WGS sequence"/>
</dbReference>
<keyword evidence="8" id="KW-1185">Reference proteome</keyword>
<evidence type="ECO:0000259" key="6">
    <source>
        <dbReference type="Pfam" id="PF16321"/>
    </source>
</evidence>
<dbReference type="Pfam" id="PF02482">
    <property type="entry name" value="Ribosomal_S30AE"/>
    <property type="match status" value="1"/>
</dbReference>
<dbReference type="InterPro" id="IPR034694">
    <property type="entry name" value="HPF_long/plastid"/>
</dbReference>
<evidence type="ECO:0000256" key="2">
    <source>
        <dbReference type="ARBA" id="ARBA00038695"/>
    </source>
</evidence>
<evidence type="ECO:0000256" key="1">
    <source>
        <dbReference type="ARBA" id="ARBA00022845"/>
    </source>
</evidence>
<dbReference type="PANTHER" id="PTHR33231">
    <property type="entry name" value="30S RIBOSOMAL PROTEIN"/>
    <property type="match status" value="1"/>
</dbReference>
<comment type="subcellular location">
    <subcellularLocation>
        <location evidence="4">Cytoplasm</location>
    </subcellularLocation>
</comment>
<dbReference type="AlphaFoldDB" id="A0A8G2F7I1"/>
<evidence type="ECO:0000256" key="4">
    <source>
        <dbReference type="HAMAP-Rule" id="MF_00839"/>
    </source>
</evidence>
<dbReference type="SUPFAM" id="SSF69754">
    <property type="entry name" value="Ribosome binding protein Y (YfiA homologue)"/>
    <property type="match status" value="1"/>
</dbReference>
<comment type="caution">
    <text evidence="7">The sequence shown here is derived from an EMBL/GenBank/DDBJ whole genome shotgun (WGS) entry which is preliminary data.</text>
</comment>
<dbReference type="InterPro" id="IPR038416">
    <property type="entry name" value="Ribosom_S30AE_C_sf"/>
</dbReference>
<dbReference type="Pfam" id="PF16321">
    <property type="entry name" value="Ribosom_S30AE_C"/>
    <property type="match status" value="1"/>
</dbReference>
<dbReference type="InterPro" id="IPR003489">
    <property type="entry name" value="RHF/RaiA"/>
</dbReference>
<gene>
    <name evidence="4" type="primary">hpf</name>
    <name evidence="7" type="ORF">SAMN05421830_12310</name>
</gene>
<dbReference type="CDD" id="cd00552">
    <property type="entry name" value="RaiA"/>
    <property type="match status" value="1"/>
</dbReference>
<dbReference type="RefSeq" id="WP_092194615.1">
    <property type="nucleotide sequence ID" value="NZ_FOTO01000023.1"/>
</dbReference>
<sequence>MRITFNFKNFDPSDHLRKYAKDRFGKLAKFTAGTPDAELQVNLEVEKFRHIADIVLTGKNVHISAREDSEDMYSTVDLVWDKLEAQMRKVRDKDKSRRKGGSDSTRMDAGSFEDDADAKRKPVIQKTDDFSPKPMIVEEAALQLESTDNEFLVFLNAESERINVIYRRKTGDFGLIDPGV</sequence>
<comment type="subunit">
    <text evidence="2">Associates exclusively with 100S ribosomes, which are dimers of 70S ribosomes.</text>
</comment>
<dbReference type="NCBIfam" id="TIGR00741">
    <property type="entry name" value="yfiA"/>
    <property type="match status" value="1"/>
</dbReference>
<evidence type="ECO:0000256" key="5">
    <source>
        <dbReference type="SAM" id="MobiDB-lite"/>
    </source>
</evidence>
<proteinExistence type="inferred from homology"/>
<reference evidence="7 8" key="1">
    <citation type="submission" date="2016-10" db="EMBL/GenBank/DDBJ databases">
        <authorList>
            <person name="Varghese N."/>
            <person name="Submissions S."/>
        </authorList>
    </citation>
    <scope>NUCLEOTIDE SEQUENCE [LARGE SCALE GENOMIC DNA]</scope>
    <source>
        <strain evidence="7 8">DSM 1741</strain>
    </source>
</reference>
<comment type="similarity">
    <text evidence="4">Belongs to the HPF/YfiA ribosome-associated protein family. Long HPF subfamily.</text>
</comment>
<evidence type="ECO:0000256" key="3">
    <source>
        <dbReference type="ARBA" id="ARBA00041148"/>
    </source>
</evidence>
<dbReference type="GO" id="GO:0043024">
    <property type="term" value="F:ribosomal small subunit binding"/>
    <property type="evidence" value="ECO:0007669"/>
    <property type="project" value="TreeGrafter"/>
</dbReference>
<dbReference type="PANTHER" id="PTHR33231:SF1">
    <property type="entry name" value="30S RIBOSOMAL PROTEIN"/>
    <property type="match status" value="1"/>
</dbReference>
<protein>
    <recommendedName>
        <fullName evidence="3 4">Ribosome hibernation promoting factor</fullName>
        <shortName evidence="4">HPF</shortName>
    </recommendedName>
</protein>
<keyword evidence="7" id="KW-0689">Ribosomal protein</keyword>
<dbReference type="HAMAP" id="MF_00839">
    <property type="entry name" value="HPF"/>
    <property type="match status" value="1"/>
</dbReference>
<dbReference type="InterPro" id="IPR036567">
    <property type="entry name" value="RHF-like"/>
</dbReference>
<organism evidence="7 8">
    <name type="scientific">Desulfomicrobium norvegicum (strain DSM 1741 / NCIMB 8310)</name>
    <name type="common">Desulfovibrio baculatus (strain Norway 4)</name>
    <name type="synonym">Desulfovibrio desulfuricans (strain Norway 4)</name>
    <dbReference type="NCBI Taxonomy" id="52561"/>
    <lineage>
        <taxon>Bacteria</taxon>
        <taxon>Pseudomonadati</taxon>
        <taxon>Thermodesulfobacteriota</taxon>
        <taxon>Desulfovibrionia</taxon>
        <taxon>Desulfovibrionales</taxon>
        <taxon>Desulfomicrobiaceae</taxon>
        <taxon>Desulfomicrobium</taxon>
    </lineage>
</organism>
<comment type="function">
    <text evidence="4">Required for dimerization of active 70S ribosomes into 100S ribosomes in stationary phase; 100S ribosomes are translationally inactive and sometimes present during exponential growth.</text>
</comment>